<dbReference type="PANTHER" id="PTHR12782:SF5">
    <property type="entry name" value="PROSTAGLANDIN E SYNTHASE 2"/>
    <property type="match status" value="1"/>
</dbReference>
<dbReference type="RefSeq" id="XP_014148410.1">
    <property type="nucleotide sequence ID" value="XM_014292935.1"/>
</dbReference>
<keyword evidence="3" id="KW-1185">Reference proteome</keyword>
<name>A0A0L0FEM4_9EUKA</name>
<sequence>MSLAGIAIGARRCMLPTISACRGYATSSQKGLNQNNVKSHLSLTTSARFTKSHFAGVAGLVSALVGWRLFSIAAHAEAPFKGESETKAEPEIILYQYDPCPFCNKVRAYMDYHNIEYKVVEVNPMGKKEMAFTDYKKVPLAMINGEEVRDSVRIIDYLQNQRKDLGKTTVQRFVCISVWCLVTNCTLREHCFTSHPTDYCY</sequence>
<dbReference type="eggNOG" id="KOG3029">
    <property type="taxonomic scope" value="Eukaryota"/>
</dbReference>
<dbReference type="GO" id="GO:0005739">
    <property type="term" value="C:mitochondrion"/>
    <property type="evidence" value="ECO:0007669"/>
    <property type="project" value="TreeGrafter"/>
</dbReference>
<organism evidence="2 3">
    <name type="scientific">Sphaeroforma arctica JP610</name>
    <dbReference type="NCBI Taxonomy" id="667725"/>
    <lineage>
        <taxon>Eukaryota</taxon>
        <taxon>Ichthyosporea</taxon>
        <taxon>Ichthyophonida</taxon>
        <taxon>Sphaeroforma</taxon>
    </lineage>
</organism>
<dbReference type="SUPFAM" id="SSF52833">
    <property type="entry name" value="Thioredoxin-like"/>
    <property type="match status" value="1"/>
</dbReference>
<evidence type="ECO:0000259" key="1">
    <source>
        <dbReference type="PROSITE" id="PS50404"/>
    </source>
</evidence>
<evidence type="ECO:0000313" key="2">
    <source>
        <dbReference type="EMBL" id="KNC74508.1"/>
    </source>
</evidence>
<accession>A0A0L0FEM4</accession>
<reference evidence="2 3" key="1">
    <citation type="submission" date="2011-02" db="EMBL/GenBank/DDBJ databases">
        <title>The Genome Sequence of Sphaeroforma arctica JP610.</title>
        <authorList>
            <consortium name="The Broad Institute Genome Sequencing Platform"/>
            <person name="Russ C."/>
            <person name="Cuomo C."/>
            <person name="Young S.K."/>
            <person name="Zeng Q."/>
            <person name="Gargeya S."/>
            <person name="Alvarado L."/>
            <person name="Berlin A."/>
            <person name="Chapman S.B."/>
            <person name="Chen Z."/>
            <person name="Freedman E."/>
            <person name="Gellesch M."/>
            <person name="Goldberg J."/>
            <person name="Griggs A."/>
            <person name="Gujja S."/>
            <person name="Heilman E."/>
            <person name="Heiman D."/>
            <person name="Howarth C."/>
            <person name="Mehta T."/>
            <person name="Neiman D."/>
            <person name="Pearson M."/>
            <person name="Roberts A."/>
            <person name="Saif S."/>
            <person name="Shea T."/>
            <person name="Shenoy N."/>
            <person name="Sisk P."/>
            <person name="Stolte C."/>
            <person name="Sykes S."/>
            <person name="White J."/>
            <person name="Yandava C."/>
            <person name="Burger G."/>
            <person name="Gray M.W."/>
            <person name="Holland P.W.H."/>
            <person name="King N."/>
            <person name="Lang F.B.F."/>
            <person name="Roger A.J."/>
            <person name="Ruiz-Trillo I."/>
            <person name="Haas B."/>
            <person name="Nusbaum C."/>
            <person name="Birren B."/>
        </authorList>
    </citation>
    <scope>NUCLEOTIDE SEQUENCE [LARGE SCALE GENOMIC DNA]</scope>
    <source>
        <strain evidence="2 3">JP610</strain>
    </source>
</reference>
<dbReference type="PANTHER" id="PTHR12782">
    <property type="entry name" value="MICROSOMAL PROSTAGLANDIN E SYNTHASE-2"/>
    <property type="match status" value="1"/>
</dbReference>
<dbReference type="GeneID" id="25913455"/>
<protein>
    <recommendedName>
        <fullName evidence="1">GST N-terminal domain-containing protein</fullName>
    </recommendedName>
</protein>
<dbReference type="PROSITE" id="PS51354">
    <property type="entry name" value="GLUTAREDOXIN_2"/>
    <property type="match status" value="1"/>
</dbReference>
<dbReference type="InterPro" id="IPR004045">
    <property type="entry name" value="Glutathione_S-Trfase_N"/>
</dbReference>
<feature type="domain" description="GST N-terminal" evidence="1">
    <location>
        <begin position="90"/>
        <end position="166"/>
    </location>
</feature>
<dbReference type="PROSITE" id="PS50404">
    <property type="entry name" value="GST_NTER"/>
    <property type="match status" value="1"/>
</dbReference>
<dbReference type="Pfam" id="PF13417">
    <property type="entry name" value="GST_N_3"/>
    <property type="match status" value="1"/>
</dbReference>
<dbReference type="AlphaFoldDB" id="A0A0L0FEM4"/>
<gene>
    <name evidence="2" type="ORF">SARC_12951</name>
</gene>
<dbReference type="InterPro" id="IPR036249">
    <property type="entry name" value="Thioredoxin-like_sf"/>
</dbReference>
<dbReference type="STRING" id="667725.A0A0L0FEM4"/>
<proteinExistence type="predicted"/>
<dbReference type="EMBL" id="KQ244343">
    <property type="protein sequence ID" value="KNC74508.1"/>
    <property type="molecule type" value="Genomic_DNA"/>
</dbReference>
<dbReference type="Gene3D" id="3.40.30.10">
    <property type="entry name" value="Glutaredoxin"/>
    <property type="match status" value="1"/>
</dbReference>
<dbReference type="OrthoDB" id="1728590at2759"/>
<dbReference type="Proteomes" id="UP000054560">
    <property type="component" value="Unassembled WGS sequence"/>
</dbReference>
<evidence type="ECO:0000313" key="3">
    <source>
        <dbReference type="Proteomes" id="UP000054560"/>
    </source>
</evidence>